<dbReference type="AlphaFoldDB" id="W9H0V7"/>
<dbReference type="PATRIC" id="fig|1385369.3.peg.4556"/>
<dbReference type="OrthoDB" id="9777271at2"/>
<keyword evidence="4" id="KW-1185">Reference proteome</keyword>
<dbReference type="InterPro" id="IPR023577">
    <property type="entry name" value="CYTH_domain"/>
</dbReference>
<dbReference type="PROSITE" id="PS51707">
    <property type="entry name" value="CYTH"/>
    <property type="match status" value="1"/>
</dbReference>
<dbReference type="SMART" id="SM01118">
    <property type="entry name" value="CYTH"/>
    <property type="match status" value="1"/>
</dbReference>
<name>W9H0V7_9PROT</name>
<feature type="domain" description="CYTH" evidence="1">
    <location>
        <begin position="3"/>
        <end position="208"/>
    </location>
</feature>
<dbReference type="CDD" id="cd07756">
    <property type="entry name" value="CYTH-like_Pase_CHAD"/>
    <property type="match status" value="1"/>
</dbReference>
<feature type="domain" description="CHAD" evidence="2">
    <location>
        <begin position="223"/>
        <end position="523"/>
    </location>
</feature>
<dbReference type="GO" id="GO:0046872">
    <property type="term" value="F:metal ion binding"/>
    <property type="evidence" value="ECO:0007669"/>
    <property type="project" value="TreeGrafter"/>
</dbReference>
<dbReference type="SMART" id="SM00880">
    <property type="entry name" value="CHAD"/>
    <property type="match status" value="1"/>
</dbReference>
<dbReference type="EMBL" id="AVFL01000018">
    <property type="protein sequence ID" value="EWY38466.1"/>
    <property type="molecule type" value="Genomic_DNA"/>
</dbReference>
<reference evidence="3 4" key="1">
    <citation type="submission" date="2013-08" db="EMBL/GenBank/DDBJ databases">
        <title>The genome sequence of Skermanella stibiiresistens.</title>
        <authorList>
            <person name="Zhu W."/>
            <person name="Wang G."/>
        </authorList>
    </citation>
    <scope>NUCLEOTIDE SEQUENCE [LARGE SCALE GENOMIC DNA]</scope>
    <source>
        <strain evidence="3 4">SB22</strain>
    </source>
</reference>
<proteinExistence type="predicted"/>
<sequence>MASQEIELKLRVDPQHLPRFRNSPAFAGSGRSAAKNLESTYYDTDDFRLRDREVTLRVRKQGREHVQTIKAGNEHSGGVFSRGEWECKIAGAEPDLSAVTDEEALRLLGPITQAELKPVFTSHIKRHVRVLNGAAGHGPDTIIEAAIDQGEIRTAGGEVVPVAELELELKAGDPQALFDLALELSGIAPVRIETRSKSERGYALVAGQTESAVKAEKLTLTPEHTAEQALASIMRNCLTHVVLNEASAIKGEDPEGVHQMRVALRRLRSALALFRKLVPPAQYDWLAGEVKWLASELGNARDLDVFLADLLAPVEGALDRDREAGGPLTALREAALASRERAYGRARDAILSDRYTTLLLKLGAWLESRSWRQQPLSEEAAKLFDPVTDLADGLLAKRHKQARRRGAHFAKLRSEQRHELRISLKKLRYAVEFFRSLYGDKATVKYLRRLSALQDDLGHLNDVATAETLMGRLADERMGENAGDKPGLWRIGGGMVIGWHARGVTQIEPQLVQDWENFADATPFWS</sequence>
<accession>W9H0V7</accession>
<dbReference type="Gene3D" id="2.40.320.10">
    <property type="entry name" value="Hypothetical Protein Pfu-838710-001"/>
    <property type="match status" value="1"/>
</dbReference>
<dbReference type="Pfam" id="PF01928">
    <property type="entry name" value="CYTH"/>
    <property type="match status" value="1"/>
</dbReference>
<dbReference type="PROSITE" id="PS51708">
    <property type="entry name" value="CHAD"/>
    <property type="match status" value="1"/>
</dbReference>
<dbReference type="InterPro" id="IPR039013">
    <property type="entry name" value="YgiF"/>
</dbReference>
<dbReference type="InterPro" id="IPR038186">
    <property type="entry name" value="CHAD_dom_sf"/>
</dbReference>
<dbReference type="Pfam" id="PF05235">
    <property type="entry name" value="CHAD"/>
    <property type="match status" value="1"/>
</dbReference>
<dbReference type="GO" id="GO:0050355">
    <property type="term" value="F:inorganic triphosphate phosphatase activity"/>
    <property type="evidence" value="ECO:0007669"/>
    <property type="project" value="InterPro"/>
</dbReference>
<evidence type="ECO:0008006" key="5">
    <source>
        <dbReference type="Google" id="ProtNLM"/>
    </source>
</evidence>
<evidence type="ECO:0000313" key="3">
    <source>
        <dbReference type="EMBL" id="EWY38466.1"/>
    </source>
</evidence>
<dbReference type="PANTHER" id="PTHR39569:SF1">
    <property type="entry name" value="INORGANIC TRIPHOSPHATASE"/>
    <property type="match status" value="1"/>
</dbReference>
<evidence type="ECO:0000313" key="4">
    <source>
        <dbReference type="Proteomes" id="UP000019486"/>
    </source>
</evidence>
<organism evidence="3 4">
    <name type="scientific">Skermanella stibiiresistens SB22</name>
    <dbReference type="NCBI Taxonomy" id="1385369"/>
    <lineage>
        <taxon>Bacteria</taxon>
        <taxon>Pseudomonadati</taxon>
        <taxon>Pseudomonadota</taxon>
        <taxon>Alphaproteobacteria</taxon>
        <taxon>Rhodospirillales</taxon>
        <taxon>Azospirillaceae</taxon>
        <taxon>Skermanella</taxon>
    </lineage>
</organism>
<dbReference type="PANTHER" id="PTHR39569">
    <property type="entry name" value="INORGANIC TRIPHOSPHATASE"/>
    <property type="match status" value="1"/>
</dbReference>
<protein>
    <recommendedName>
        <fullName evidence="5">Inorganic triphosphatase</fullName>
    </recommendedName>
</protein>
<gene>
    <name evidence="3" type="ORF">N825_13340</name>
</gene>
<dbReference type="InterPro" id="IPR033469">
    <property type="entry name" value="CYTH-like_dom_sf"/>
</dbReference>
<dbReference type="Proteomes" id="UP000019486">
    <property type="component" value="Unassembled WGS sequence"/>
</dbReference>
<dbReference type="SUPFAM" id="SSF55154">
    <property type="entry name" value="CYTH-like phosphatases"/>
    <property type="match status" value="1"/>
</dbReference>
<dbReference type="InterPro" id="IPR007899">
    <property type="entry name" value="CHAD_dom"/>
</dbReference>
<dbReference type="STRING" id="1385369.N825_13340"/>
<evidence type="ECO:0000259" key="2">
    <source>
        <dbReference type="PROSITE" id="PS51708"/>
    </source>
</evidence>
<comment type="caution">
    <text evidence="3">The sequence shown here is derived from an EMBL/GenBank/DDBJ whole genome shotgun (WGS) entry which is preliminary data.</text>
</comment>
<dbReference type="Gene3D" id="1.40.20.10">
    <property type="entry name" value="CHAD domain"/>
    <property type="match status" value="1"/>
</dbReference>
<evidence type="ECO:0000259" key="1">
    <source>
        <dbReference type="PROSITE" id="PS51707"/>
    </source>
</evidence>
<dbReference type="RefSeq" id="WP_037457146.1">
    <property type="nucleotide sequence ID" value="NZ_AVFL01000018.1"/>
</dbReference>